<evidence type="ECO:0000313" key="2">
    <source>
        <dbReference type="Proteomes" id="UP001159428"/>
    </source>
</evidence>
<sequence>MDKHKEIEEDNSQEFKLFRSRPVTAGGIENGIRFFTAAVNALDRIEGLLFEIGQTKLLVRQMIGEFSLAGGKIRLNPGEQANYVCLEKNDIQDKEAKSLPLSFSVPISLRLPSMFIHSRCQKRLKQKHNKTLLEICEELKNK</sequence>
<dbReference type="Proteomes" id="UP001159428">
    <property type="component" value="Unassembled WGS sequence"/>
</dbReference>
<keyword evidence="2" id="KW-1185">Reference proteome</keyword>
<proteinExistence type="predicted"/>
<reference evidence="1 2" key="1">
    <citation type="submission" date="2022-05" db="EMBL/GenBank/DDBJ databases">
        <authorList>
            <consortium name="Genoscope - CEA"/>
            <person name="William W."/>
        </authorList>
    </citation>
    <scope>NUCLEOTIDE SEQUENCE [LARGE SCALE GENOMIC DNA]</scope>
</reference>
<name>A0AAU9XEB3_9CNID</name>
<comment type="caution">
    <text evidence="1">The sequence shown here is derived from an EMBL/GenBank/DDBJ whole genome shotgun (WGS) entry which is preliminary data.</text>
</comment>
<accession>A0AAU9XEB3</accession>
<protein>
    <submittedName>
        <fullName evidence="1">Uncharacterized protein</fullName>
    </submittedName>
</protein>
<gene>
    <name evidence="1" type="ORF">PMEA_00022327</name>
</gene>
<evidence type="ECO:0000313" key="1">
    <source>
        <dbReference type="EMBL" id="CAH3145725.1"/>
    </source>
</evidence>
<dbReference type="AlphaFoldDB" id="A0AAU9XEB3"/>
<dbReference type="EMBL" id="CALNXJ010000040">
    <property type="protein sequence ID" value="CAH3145725.1"/>
    <property type="molecule type" value="Genomic_DNA"/>
</dbReference>
<organism evidence="1 2">
    <name type="scientific">Pocillopora meandrina</name>
    <dbReference type="NCBI Taxonomy" id="46732"/>
    <lineage>
        <taxon>Eukaryota</taxon>
        <taxon>Metazoa</taxon>
        <taxon>Cnidaria</taxon>
        <taxon>Anthozoa</taxon>
        <taxon>Hexacorallia</taxon>
        <taxon>Scleractinia</taxon>
        <taxon>Astrocoeniina</taxon>
        <taxon>Pocilloporidae</taxon>
        <taxon>Pocillopora</taxon>
    </lineage>
</organism>